<dbReference type="PANTHER" id="PTHR48229">
    <property type="entry name" value="CAIB/BAIF FAMILY ENZYME (AFU_ORTHOLOGUE AFUA_1G05360)-RELATED"/>
    <property type="match status" value="1"/>
</dbReference>
<dbReference type="STRING" id="100816.A0A175W3U5"/>
<sequence>MSQEPRIPGVYGPGTYTDREFAPAPQESERIFRLLVSQTPGFSQDEALLSKVRFDGEDYPVIPGPIKAVPVAAALHAMAGVVADEILALRGLEDKGRRIAVNTTHTALWLATAGLVYLGGKSLASLAQQNKLKSLIPDWEQGWHSTPIKLRGTGIYPTRKPNSWYCLHGSLDIPPMLRNFGMNPDDPSIDTHAKAAAYIAKHTRNYSPEELELTNIITGQCGTICFTPAAWSASAMGRAAASRPLIDVLPQPAHSILLPPTPFSTLSSAGDSRPLAGIKVLSMTRIIAGPQITTQLAALGASVVRVSAPHLADVNTLQLTLTAGQRTTALDLRLDADRARLHALLAEADVFVQGFRPGRLARFGISRDDVLAVAARRRRGVVYVDESCFGSDGPYASRPGWQQIADCAAGAAYVMGRAQGLENGEECVLPALPVSDMTCGVVGAIGVMMGLRERAVRGGSWVVSASLVRGNMFALEEEVGLYSPEVVKECQERFRWDEMRAEHHVLDLLRTVWKGWAGNELMAGYLREDGGWFQSWERSVFGDGLRLSILKPVTRFVREDGKEETGVTPKWRSPSVPYGWERKEDVRFD</sequence>
<accession>A0A175W3U5</accession>
<dbReference type="Proteomes" id="UP000078237">
    <property type="component" value="Unassembled WGS sequence"/>
</dbReference>
<dbReference type="InterPro" id="IPR003673">
    <property type="entry name" value="CoA-Trfase_fam_III"/>
</dbReference>
<dbReference type="Gene3D" id="3.40.50.10540">
    <property type="entry name" value="Crotonobetainyl-coa:carnitine coa-transferase, domain 1"/>
    <property type="match status" value="1"/>
</dbReference>
<dbReference type="InterPro" id="IPR023606">
    <property type="entry name" value="CoA-Trfase_III_dom_1_sf"/>
</dbReference>
<dbReference type="EMBL" id="LCTW02000128">
    <property type="protein sequence ID" value="KXX78235.1"/>
    <property type="molecule type" value="Genomic_DNA"/>
</dbReference>
<dbReference type="AlphaFoldDB" id="A0A175W3U5"/>
<comment type="similarity">
    <text evidence="1">Belongs to the CoA-transferase III family.</text>
</comment>
<keyword evidence="3" id="KW-1185">Reference proteome</keyword>
<evidence type="ECO:0000256" key="1">
    <source>
        <dbReference type="ARBA" id="ARBA00008383"/>
    </source>
</evidence>
<dbReference type="Pfam" id="PF02515">
    <property type="entry name" value="CoA_transf_3"/>
    <property type="match status" value="1"/>
</dbReference>
<dbReference type="OrthoDB" id="2308815at2759"/>
<organism evidence="2 3">
    <name type="scientific">Madurella mycetomatis</name>
    <dbReference type="NCBI Taxonomy" id="100816"/>
    <lineage>
        <taxon>Eukaryota</taxon>
        <taxon>Fungi</taxon>
        <taxon>Dikarya</taxon>
        <taxon>Ascomycota</taxon>
        <taxon>Pezizomycotina</taxon>
        <taxon>Sordariomycetes</taxon>
        <taxon>Sordariomycetidae</taxon>
        <taxon>Sordariales</taxon>
        <taxon>Sordariales incertae sedis</taxon>
        <taxon>Madurella</taxon>
    </lineage>
</organism>
<protein>
    <submittedName>
        <fullName evidence="2">Succinate--hydroxymethylglutarate CoA-transferase</fullName>
    </submittedName>
</protein>
<dbReference type="InterPro" id="IPR052985">
    <property type="entry name" value="CoA-trans_III_biosynth/detox"/>
</dbReference>
<proteinExistence type="inferred from homology"/>
<dbReference type="VEuPathDB" id="FungiDB:MMYC01_206469"/>
<name>A0A175W3U5_9PEZI</name>
<reference evidence="2 3" key="1">
    <citation type="journal article" date="2016" name="Genome Announc.">
        <title>Genome Sequence of Madurella mycetomatis mm55, Isolated from a Human Mycetoma Case in Sudan.</title>
        <authorList>
            <person name="Smit S."/>
            <person name="Derks M.F."/>
            <person name="Bervoets S."/>
            <person name="Fahal A."/>
            <person name="van Leeuwen W."/>
            <person name="van Belkum A."/>
            <person name="van de Sande W.W."/>
        </authorList>
    </citation>
    <scope>NUCLEOTIDE SEQUENCE [LARGE SCALE GENOMIC DNA]</scope>
    <source>
        <strain evidence="3">mm55</strain>
    </source>
</reference>
<comment type="caution">
    <text evidence="2">The sequence shown here is derived from an EMBL/GenBank/DDBJ whole genome shotgun (WGS) entry which is preliminary data.</text>
</comment>
<dbReference type="GO" id="GO:0016740">
    <property type="term" value="F:transferase activity"/>
    <property type="evidence" value="ECO:0007669"/>
    <property type="project" value="UniProtKB-KW"/>
</dbReference>
<evidence type="ECO:0000313" key="2">
    <source>
        <dbReference type="EMBL" id="KXX78235.1"/>
    </source>
</evidence>
<evidence type="ECO:0000313" key="3">
    <source>
        <dbReference type="Proteomes" id="UP000078237"/>
    </source>
</evidence>
<dbReference type="PANTHER" id="PTHR48229:SF1">
    <property type="entry name" value="ALPHA METHYLACYL-COA RACEMASE-RELATED"/>
    <property type="match status" value="1"/>
</dbReference>
<gene>
    <name evidence="2" type="ORF">MMYC01_206469</name>
</gene>
<dbReference type="SUPFAM" id="SSF89796">
    <property type="entry name" value="CoA-transferase family III (CaiB/BaiF)"/>
    <property type="match status" value="2"/>
</dbReference>